<keyword evidence="3" id="KW-1185">Reference proteome</keyword>
<feature type="transmembrane region" description="Helical" evidence="1">
    <location>
        <begin position="23"/>
        <end position="42"/>
    </location>
</feature>
<evidence type="ECO:0008006" key="4">
    <source>
        <dbReference type="Google" id="ProtNLM"/>
    </source>
</evidence>
<dbReference type="KEGG" id="bcoh:BC6307_05815"/>
<accession>A0A223KXZ4</accession>
<protein>
    <recommendedName>
        <fullName evidence="4">DUF2178 domain-containing protein</fullName>
    </recommendedName>
</protein>
<feature type="transmembrane region" description="Helical" evidence="1">
    <location>
        <begin position="96"/>
        <end position="116"/>
    </location>
</feature>
<evidence type="ECO:0000313" key="2">
    <source>
        <dbReference type="EMBL" id="AST94233.1"/>
    </source>
</evidence>
<name>A0A223KXZ4_9BACI</name>
<reference evidence="2 3" key="1">
    <citation type="submission" date="2016-12" db="EMBL/GenBank/DDBJ databases">
        <title>The whole genome sequencing and assembly of Bacillus cohnii DSM 6307T strain.</title>
        <authorList>
            <person name="Lee Y.-J."/>
            <person name="Yi H."/>
            <person name="Bahn Y.-S."/>
            <person name="Kim J.F."/>
            <person name="Lee D.-W."/>
        </authorList>
    </citation>
    <scope>NUCLEOTIDE SEQUENCE [LARGE SCALE GENOMIC DNA]</scope>
    <source>
        <strain evidence="2 3">DSM 6307</strain>
    </source>
</reference>
<evidence type="ECO:0000256" key="1">
    <source>
        <dbReference type="SAM" id="Phobius"/>
    </source>
</evidence>
<gene>
    <name evidence="2" type="ORF">BC6307_05815</name>
</gene>
<keyword evidence="1" id="KW-1133">Transmembrane helix</keyword>
<sequence>MLIGGGLAIYLIGKETGEYPLNLFLPMIIGVLGGCLVFFAGLKIKEKRNGNVPDVDERTLRNLQKYFMVVLYVVLFGSGAALIIAFASGVQYIETGLLIVCLMGVYLVVGVGALVAKKI</sequence>
<proteinExistence type="predicted"/>
<dbReference type="Proteomes" id="UP000215224">
    <property type="component" value="Chromosome"/>
</dbReference>
<organism evidence="2 3">
    <name type="scientific">Sutcliffiella cohnii</name>
    <dbReference type="NCBI Taxonomy" id="33932"/>
    <lineage>
        <taxon>Bacteria</taxon>
        <taxon>Bacillati</taxon>
        <taxon>Bacillota</taxon>
        <taxon>Bacilli</taxon>
        <taxon>Bacillales</taxon>
        <taxon>Bacillaceae</taxon>
        <taxon>Sutcliffiella</taxon>
    </lineage>
</organism>
<evidence type="ECO:0000313" key="3">
    <source>
        <dbReference type="Proteomes" id="UP000215224"/>
    </source>
</evidence>
<feature type="transmembrane region" description="Helical" evidence="1">
    <location>
        <begin position="66"/>
        <end position="90"/>
    </location>
</feature>
<dbReference type="STRING" id="1314751.GCA_001591425_00122"/>
<keyword evidence="1" id="KW-0472">Membrane</keyword>
<dbReference type="AlphaFoldDB" id="A0A223KXZ4"/>
<dbReference type="EMBL" id="CP018866">
    <property type="protein sequence ID" value="AST94233.1"/>
    <property type="molecule type" value="Genomic_DNA"/>
</dbReference>
<keyword evidence="1" id="KW-0812">Transmembrane</keyword>